<protein>
    <submittedName>
        <fullName evidence="5">4-cresol dehydrogenase</fullName>
    </submittedName>
</protein>
<dbReference type="InterPro" id="IPR016166">
    <property type="entry name" value="FAD-bd_PCMH"/>
</dbReference>
<keyword evidence="6" id="KW-1185">Reference proteome</keyword>
<dbReference type="InterPro" id="IPR016169">
    <property type="entry name" value="FAD-bd_PCMH_sub2"/>
</dbReference>
<dbReference type="Gene3D" id="3.30.43.10">
    <property type="entry name" value="Uridine Diphospho-n-acetylenolpyruvylglucosamine Reductase, domain 2"/>
    <property type="match status" value="1"/>
</dbReference>
<dbReference type="InterPro" id="IPR016170">
    <property type="entry name" value="Cytok_DH_C_sf"/>
</dbReference>
<dbReference type="InterPro" id="IPR016164">
    <property type="entry name" value="FAD-linked_Oxase-like_C"/>
</dbReference>
<reference evidence="5" key="1">
    <citation type="submission" date="2021-01" db="EMBL/GenBank/DDBJ databases">
        <title>Whole genome shotgun sequence of Sphaerimonospora thailandensis NBRC 107569.</title>
        <authorList>
            <person name="Komaki H."/>
            <person name="Tamura T."/>
        </authorList>
    </citation>
    <scope>NUCLEOTIDE SEQUENCE</scope>
    <source>
        <strain evidence="5">NBRC 107569</strain>
    </source>
</reference>
<dbReference type="PROSITE" id="PS51387">
    <property type="entry name" value="FAD_PCMH"/>
    <property type="match status" value="1"/>
</dbReference>
<dbReference type="Proteomes" id="UP000610966">
    <property type="component" value="Unassembled WGS sequence"/>
</dbReference>
<evidence type="ECO:0000313" key="6">
    <source>
        <dbReference type="Proteomes" id="UP000610966"/>
    </source>
</evidence>
<accession>A0A8J3RDX2</accession>
<evidence type="ECO:0000259" key="4">
    <source>
        <dbReference type="PROSITE" id="PS51387"/>
    </source>
</evidence>
<evidence type="ECO:0000256" key="2">
    <source>
        <dbReference type="ARBA" id="ARBA00022827"/>
    </source>
</evidence>
<keyword evidence="1" id="KW-0285">Flavoprotein</keyword>
<gene>
    <name evidence="5" type="ORF">Mth01_47390</name>
</gene>
<name>A0A8J3RDX2_9ACTN</name>
<comment type="caution">
    <text evidence="5">The sequence shown here is derived from an EMBL/GenBank/DDBJ whole genome shotgun (WGS) entry which is preliminary data.</text>
</comment>
<evidence type="ECO:0000256" key="1">
    <source>
        <dbReference type="ARBA" id="ARBA00022630"/>
    </source>
</evidence>
<dbReference type="Gene3D" id="3.40.462.10">
    <property type="entry name" value="FAD-linked oxidases, C-terminal domain"/>
    <property type="match status" value="1"/>
</dbReference>
<dbReference type="Gene3D" id="3.30.465.10">
    <property type="match status" value="1"/>
</dbReference>
<keyword evidence="3" id="KW-0560">Oxidoreductase</keyword>
<dbReference type="SUPFAM" id="SSF56176">
    <property type="entry name" value="FAD-binding/transporter-associated domain-like"/>
    <property type="match status" value="1"/>
</dbReference>
<dbReference type="GO" id="GO:0016491">
    <property type="term" value="F:oxidoreductase activity"/>
    <property type="evidence" value="ECO:0007669"/>
    <property type="project" value="UniProtKB-KW"/>
</dbReference>
<organism evidence="5 6">
    <name type="scientific">Sphaerimonospora thailandensis</name>
    <dbReference type="NCBI Taxonomy" id="795644"/>
    <lineage>
        <taxon>Bacteria</taxon>
        <taxon>Bacillati</taxon>
        <taxon>Actinomycetota</taxon>
        <taxon>Actinomycetes</taxon>
        <taxon>Streptosporangiales</taxon>
        <taxon>Streptosporangiaceae</taxon>
        <taxon>Sphaerimonospora</taxon>
    </lineage>
</organism>
<keyword evidence="2" id="KW-0274">FAD</keyword>
<feature type="domain" description="FAD-binding PCMH-type" evidence="4">
    <location>
        <begin position="35"/>
        <end position="223"/>
    </location>
</feature>
<sequence>MSDLEQSLQAAAEVVGADRVVTPSGPDELTLGPNVSVFPSRSVAGIIRPRTADEVCRVVEIFGRSPEAGSLHPYSTGRNWGLGTREPVMPGAIALDLGDLDAVRAIDVEAGWAVIEPGVTQLQLADLLDGTERMLNVTVSAARTSVIGNALDRGVGLRHQRVHDLVGLELACADGTMRRVGWWPDPEVATPVYPYGLGPSALQLFVQSDLAVVTAATVRLLPRPEALRVIRLNFVPEQLAAATDVLHRWVGQGLLHGVLKVYNPAAARGYGTLHPDHFLVHACVDGTAAAVEALTGVVVEEARRSGVFSAVSATDATDEGPGREVATLVERSYAGDPDRNDTIFEMKLGRPADQIDEHVGFLFFLPLVPFRGAAVVHADRLLNEVGEATGVRFGATLHALNSDVVDLVVSMKYERKDAAAPHKALDLLYESFTAAGFRPYRLDVDHTDWFERLGADRELLSRFKTLLDPHQAIAPGRYSVTTTPPRKGVRS</sequence>
<dbReference type="GO" id="GO:0071949">
    <property type="term" value="F:FAD binding"/>
    <property type="evidence" value="ECO:0007669"/>
    <property type="project" value="InterPro"/>
</dbReference>
<proteinExistence type="predicted"/>
<dbReference type="AlphaFoldDB" id="A0A8J3RDX2"/>
<evidence type="ECO:0000256" key="3">
    <source>
        <dbReference type="ARBA" id="ARBA00023002"/>
    </source>
</evidence>
<dbReference type="SUPFAM" id="SSF55103">
    <property type="entry name" value="FAD-linked oxidases, C-terminal domain"/>
    <property type="match status" value="1"/>
</dbReference>
<dbReference type="RefSeq" id="WP_204018143.1">
    <property type="nucleotide sequence ID" value="NZ_BOOG01000052.1"/>
</dbReference>
<dbReference type="InterPro" id="IPR006094">
    <property type="entry name" value="Oxid_FAD_bind_N"/>
</dbReference>
<dbReference type="PANTHER" id="PTHR11748">
    <property type="entry name" value="D-LACTATE DEHYDROGENASE"/>
    <property type="match status" value="1"/>
</dbReference>
<dbReference type="Pfam" id="PF01565">
    <property type="entry name" value="FAD_binding_4"/>
    <property type="match status" value="1"/>
</dbReference>
<dbReference type="InterPro" id="IPR016167">
    <property type="entry name" value="FAD-bd_PCMH_sub1"/>
</dbReference>
<dbReference type="InterPro" id="IPR036318">
    <property type="entry name" value="FAD-bd_PCMH-like_sf"/>
</dbReference>
<evidence type="ECO:0000313" key="5">
    <source>
        <dbReference type="EMBL" id="GIH72486.1"/>
    </source>
</evidence>
<dbReference type="EMBL" id="BOOG01000052">
    <property type="protein sequence ID" value="GIH72486.1"/>
    <property type="molecule type" value="Genomic_DNA"/>
</dbReference>